<evidence type="ECO:0000313" key="7">
    <source>
        <dbReference type="EMBL" id="MFC3897108.1"/>
    </source>
</evidence>
<dbReference type="PANTHER" id="PTHR43547">
    <property type="entry name" value="TWO-COMPONENT HISTIDINE KINASE"/>
    <property type="match status" value="1"/>
</dbReference>
<dbReference type="InterPro" id="IPR005467">
    <property type="entry name" value="His_kinase_dom"/>
</dbReference>
<feature type="domain" description="Histidine kinase" evidence="6">
    <location>
        <begin position="1"/>
        <end position="80"/>
    </location>
</feature>
<dbReference type="SMART" id="SM00387">
    <property type="entry name" value="HATPase_c"/>
    <property type="match status" value="1"/>
</dbReference>
<dbReference type="Proteomes" id="UP001595690">
    <property type="component" value="Unassembled WGS sequence"/>
</dbReference>
<dbReference type="InterPro" id="IPR003594">
    <property type="entry name" value="HATPase_dom"/>
</dbReference>
<dbReference type="Pfam" id="PF02518">
    <property type="entry name" value="HATPase_c"/>
    <property type="match status" value="1"/>
</dbReference>
<keyword evidence="3" id="KW-0597">Phosphoprotein</keyword>
<keyword evidence="8" id="KW-1185">Reference proteome</keyword>
<dbReference type="EMBL" id="JBHRZI010000032">
    <property type="protein sequence ID" value="MFC3897108.1"/>
    <property type="molecule type" value="Genomic_DNA"/>
</dbReference>
<dbReference type="PROSITE" id="PS50109">
    <property type="entry name" value="HIS_KIN"/>
    <property type="match status" value="1"/>
</dbReference>
<evidence type="ECO:0000256" key="5">
    <source>
        <dbReference type="ARBA" id="ARBA00023012"/>
    </source>
</evidence>
<protein>
    <recommendedName>
        <fullName evidence="2">histidine kinase</fullName>
        <ecNumber evidence="2">2.7.13.3</ecNumber>
    </recommendedName>
</protein>
<dbReference type="SUPFAM" id="SSF55874">
    <property type="entry name" value="ATPase domain of HSP90 chaperone/DNA topoisomerase II/histidine kinase"/>
    <property type="match status" value="1"/>
</dbReference>
<evidence type="ECO:0000256" key="3">
    <source>
        <dbReference type="ARBA" id="ARBA00022553"/>
    </source>
</evidence>
<reference evidence="8" key="1">
    <citation type="journal article" date="2019" name="Int. J. Syst. Evol. Microbiol.">
        <title>The Global Catalogue of Microorganisms (GCM) 10K type strain sequencing project: providing services to taxonomists for standard genome sequencing and annotation.</title>
        <authorList>
            <consortium name="The Broad Institute Genomics Platform"/>
            <consortium name="The Broad Institute Genome Sequencing Center for Infectious Disease"/>
            <person name="Wu L."/>
            <person name="Ma J."/>
        </authorList>
    </citation>
    <scope>NUCLEOTIDE SEQUENCE [LARGE SCALE GENOMIC DNA]</scope>
    <source>
        <strain evidence="8">CGMCC 4.7405</strain>
    </source>
</reference>
<dbReference type="PRINTS" id="PR00344">
    <property type="entry name" value="BCTRLSENSOR"/>
</dbReference>
<evidence type="ECO:0000256" key="2">
    <source>
        <dbReference type="ARBA" id="ARBA00012438"/>
    </source>
</evidence>
<accession>A0ABV8C509</accession>
<comment type="catalytic activity">
    <reaction evidence="1">
        <text>ATP + protein L-histidine = ADP + protein N-phospho-L-histidine.</text>
        <dbReference type="EC" id="2.7.13.3"/>
    </reaction>
</comment>
<keyword evidence="4 7" id="KW-0418">Kinase</keyword>
<keyword evidence="4 7" id="KW-0808">Transferase</keyword>
<evidence type="ECO:0000256" key="1">
    <source>
        <dbReference type="ARBA" id="ARBA00000085"/>
    </source>
</evidence>
<proteinExistence type="predicted"/>
<gene>
    <name evidence="7" type="ORF">ACFOWZ_37010</name>
</gene>
<dbReference type="InterPro" id="IPR004358">
    <property type="entry name" value="Sig_transdc_His_kin-like_C"/>
</dbReference>
<evidence type="ECO:0000259" key="6">
    <source>
        <dbReference type="PROSITE" id="PS50109"/>
    </source>
</evidence>
<dbReference type="GO" id="GO:0016301">
    <property type="term" value="F:kinase activity"/>
    <property type="evidence" value="ECO:0007669"/>
    <property type="project" value="UniProtKB-KW"/>
</dbReference>
<dbReference type="PANTHER" id="PTHR43547:SF2">
    <property type="entry name" value="HYBRID SIGNAL TRANSDUCTION HISTIDINE KINASE C"/>
    <property type="match status" value="1"/>
</dbReference>
<dbReference type="RefSeq" id="WP_382378594.1">
    <property type="nucleotide sequence ID" value="NZ_JBHRZI010000032.1"/>
</dbReference>
<comment type="caution">
    <text evidence="7">The sequence shown here is derived from an EMBL/GenBank/DDBJ whole genome shotgun (WGS) entry which is preliminary data.</text>
</comment>
<dbReference type="EC" id="2.7.13.3" evidence="2"/>
<evidence type="ECO:0000313" key="8">
    <source>
        <dbReference type="Proteomes" id="UP001595690"/>
    </source>
</evidence>
<dbReference type="CDD" id="cd00075">
    <property type="entry name" value="HATPase"/>
    <property type="match status" value="1"/>
</dbReference>
<name>A0ABV8C509_9PSEU</name>
<evidence type="ECO:0000256" key="4">
    <source>
        <dbReference type="ARBA" id="ARBA00022777"/>
    </source>
</evidence>
<organism evidence="7 8">
    <name type="scientific">Lentzea rhizosphaerae</name>
    <dbReference type="NCBI Taxonomy" id="2041025"/>
    <lineage>
        <taxon>Bacteria</taxon>
        <taxon>Bacillati</taxon>
        <taxon>Actinomycetota</taxon>
        <taxon>Actinomycetes</taxon>
        <taxon>Pseudonocardiales</taxon>
        <taxon>Pseudonocardiaceae</taxon>
        <taxon>Lentzea</taxon>
    </lineage>
</organism>
<dbReference type="InterPro" id="IPR036890">
    <property type="entry name" value="HATPase_C_sf"/>
</dbReference>
<sequence>MRVHRSAETAVVAVHDTGPGIPAEELGRVFERRWRGRTGRPVAGTGIGLALVRELVTAHGGMVTATSSAESTAFTISLPL</sequence>
<dbReference type="Gene3D" id="3.30.565.10">
    <property type="entry name" value="Histidine kinase-like ATPase, C-terminal domain"/>
    <property type="match status" value="1"/>
</dbReference>
<keyword evidence="5" id="KW-0902">Two-component regulatory system</keyword>